<evidence type="ECO:0000313" key="1">
    <source>
        <dbReference type="EMBL" id="BAK84684.1"/>
    </source>
</evidence>
<dbReference type="HOGENOM" id="CLU_1101737_0_0_5"/>
<dbReference type="SUPFAM" id="SSF52096">
    <property type="entry name" value="ClpP/crotonase"/>
    <property type="match status" value="1"/>
</dbReference>
<dbReference type="Gene3D" id="3.90.226.10">
    <property type="entry name" value="2-enoyl-CoA Hydratase, Chain A, domain 1"/>
    <property type="match status" value="1"/>
</dbReference>
<accession>G2I176</accession>
<gene>
    <name evidence="1" type="ordered locus">GLX_22720</name>
</gene>
<proteinExistence type="predicted"/>
<evidence type="ECO:0000313" key="2">
    <source>
        <dbReference type="Proteomes" id="UP000009044"/>
    </source>
</evidence>
<sequence>MGLFGFILGIQGVMWSQSQERYQDALIMKRADGIHFDGAVTHESMNKLLNAINTSETAEPTVWLESGGGDVDAALYFALMVANRPVRTAVGQNGYCASSCVILFLSGRTRYADPTASLALHAAYCFGTLADLECLAEKTFAPDADSYERFMAQRDPKWYRKAVADKAFDYPPERLFCYNFPSGAENTPYSQNESDKTRANCALARALYFNAAMQPEYRQHAQSPIGMFQRLAMIGRWFFGQAGKTARHEYPQ</sequence>
<dbReference type="AlphaFoldDB" id="G2I176"/>
<name>G2I176_KOMMN</name>
<organism evidence="1 2">
    <name type="scientific">Komagataeibacter medellinensis (strain NBRC 3288 / BCRC 11682 / LMG 1693 / Kondo 51)</name>
    <name type="common">Gluconacetobacter medellinensis</name>
    <dbReference type="NCBI Taxonomy" id="634177"/>
    <lineage>
        <taxon>Bacteria</taxon>
        <taxon>Pseudomonadati</taxon>
        <taxon>Pseudomonadota</taxon>
        <taxon>Alphaproteobacteria</taxon>
        <taxon>Acetobacterales</taxon>
        <taxon>Acetobacteraceae</taxon>
        <taxon>Komagataeibacter</taxon>
    </lineage>
</organism>
<dbReference type="EMBL" id="AP012159">
    <property type="protein sequence ID" value="BAK84684.1"/>
    <property type="molecule type" value="Genomic_DNA"/>
</dbReference>
<dbReference type="KEGG" id="gxy:GLX_22720"/>
<reference evidence="2" key="1">
    <citation type="journal article" date="2011" name="J. Bacteriol.">
        <title>Complete genome sequence of NBRC 3288, a unique cellulose-nonproducing strain of Gluconacetobacter xylinus isolated from vinegar.</title>
        <authorList>
            <person name="Ogino H."/>
            <person name="Azuma Y."/>
            <person name="Hosoyama A."/>
            <person name="Nakazawa H."/>
            <person name="Matsutani M."/>
            <person name="Hasegawa A."/>
            <person name="Otsuyama K."/>
            <person name="Matsushita K."/>
            <person name="Fujita N."/>
            <person name="Shirai M."/>
        </authorList>
    </citation>
    <scope>NUCLEOTIDE SEQUENCE [LARGE SCALE GENOMIC DNA]</scope>
    <source>
        <strain evidence="2">NBRC 3288 / BCRC 11682 / LMG 1693</strain>
    </source>
</reference>
<protein>
    <submittedName>
        <fullName evidence="1">Uncharacterized protein</fullName>
    </submittedName>
</protein>
<dbReference type="InterPro" id="IPR029045">
    <property type="entry name" value="ClpP/crotonase-like_dom_sf"/>
</dbReference>
<dbReference type="Proteomes" id="UP000009044">
    <property type="component" value="Chromosome"/>
</dbReference>